<sequence length="243" mass="27537">MALIHSDSSAVPNLVPLNPNHKLESGSLVGVVCKTLPIGSIIYNEYILPQSFPISDSTAKRAGPATDVILSTSSPADSRSHQPQNQSKQQQSEMPPPKKRHLQSSSSSSSTPFINNNWSKPTYNYPPQPPKQPFQKYQPRPTPLKNINNKNFHPPTNNTFPRHQQPPLHQQPQLRQQPPQLHQQPPQQFHNIPNPYQMPSTSTNPPSPIQYFNNKFWQFNFSEGVWYQVPPPPPPPPFNPKQY</sequence>
<evidence type="ECO:0000256" key="1">
    <source>
        <dbReference type="SAM" id="MobiDB-lite"/>
    </source>
</evidence>
<feature type="compositionally biased region" description="Low complexity" evidence="1">
    <location>
        <begin position="81"/>
        <end position="92"/>
    </location>
</feature>
<organism evidence="2 3">
    <name type="scientific">Meloidogyne enterolobii</name>
    <name type="common">Root-knot nematode worm</name>
    <name type="synonym">Meloidogyne mayaguensis</name>
    <dbReference type="NCBI Taxonomy" id="390850"/>
    <lineage>
        <taxon>Eukaryota</taxon>
        <taxon>Metazoa</taxon>
        <taxon>Ecdysozoa</taxon>
        <taxon>Nematoda</taxon>
        <taxon>Chromadorea</taxon>
        <taxon>Rhabditida</taxon>
        <taxon>Tylenchina</taxon>
        <taxon>Tylenchomorpha</taxon>
        <taxon>Tylenchoidea</taxon>
        <taxon>Meloidogynidae</taxon>
        <taxon>Meloidogyninae</taxon>
        <taxon>Meloidogyne</taxon>
    </lineage>
</organism>
<dbReference type="EMBL" id="CAJEWN010002009">
    <property type="protein sequence ID" value="CAD2201431.1"/>
    <property type="molecule type" value="Genomic_DNA"/>
</dbReference>
<evidence type="ECO:0000313" key="3">
    <source>
        <dbReference type="Proteomes" id="UP000580250"/>
    </source>
</evidence>
<evidence type="ECO:0000313" key="2">
    <source>
        <dbReference type="EMBL" id="CAD2201431.1"/>
    </source>
</evidence>
<proteinExistence type="predicted"/>
<accession>A0A6V7XQ65</accession>
<name>A0A6V7XQ65_MELEN</name>
<dbReference type="Proteomes" id="UP000580250">
    <property type="component" value="Unassembled WGS sequence"/>
</dbReference>
<gene>
    <name evidence="2" type="ORF">MENT_LOCUS54979</name>
</gene>
<feature type="region of interest" description="Disordered" evidence="1">
    <location>
        <begin position="69"/>
        <end position="191"/>
    </location>
</feature>
<dbReference type="AlphaFoldDB" id="A0A6V7XQ65"/>
<feature type="compositionally biased region" description="Low complexity" evidence="1">
    <location>
        <begin position="161"/>
        <end position="188"/>
    </location>
</feature>
<comment type="caution">
    <text evidence="2">The sequence shown here is derived from an EMBL/GenBank/DDBJ whole genome shotgun (WGS) entry which is preliminary data.</text>
</comment>
<reference evidence="2 3" key="1">
    <citation type="submission" date="2020-08" db="EMBL/GenBank/DDBJ databases">
        <authorList>
            <person name="Koutsovoulos G."/>
            <person name="Danchin GJ E."/>
        </authorList>
    </citation>
    <scope>NUCLEOTIDE SEQUENCE [LARGE SCALE GENOMIC DNA]</scope>
</reference>
<protein>
    <submittedName>
        <fullName evidence="2">Uncharacterized protein</fullName>
    </submittedName>
</protein>
<feature type="compositionally biased region" description="Polar residues" evidence="1">
    <location>
        <begin position="145"/>
        <end position="160"/>
    </location>
</feature>